<reference evidence="20" key="1">
    <citation type="submission" date="2017-09" db="EMBL/GenBank/DDBJ databases">
        <authorList>
            <person name="Feng G."/>
            <person name="Zhu H."/>
        </authorList>
    </citation>
    <scope>NUCLEOTIDE SEQUENCE [LARGE SCALE GENOMIC DNA]</scope>
    <source>
        <strain evidence="20">1PNM-20</strain>
    </source>
</reference>
<evidence type="ECO:0000256" key="5">
    <source>
        <dbReference type="ARBA" id="ARBA00022692"/>
    </source>
</evidence>
<sequence length="976" mass="103946">MLKPQFLAATAASALALAVAAPAAAQTNPPAPGGQEQPGDANTTPPPGTTSASGQEQSDQGSISGPNDPQGTPEETMSTGDIVVTAQGRAQALADVPVAVSVVNAANLERTGATDIRQITQVAPSLLVSSTGNEANGSARLRGIGTVGDNPGLESSVAVFVDGVYRSRSGVGLNELGDIERVEVLRGPQGTLFGRNASAGIISIVSKAPDLNRLSGGVQAEYGNYDYYRLAGNINVPLGDTLAGRIDAVYVKRDGFLYDVTNDRRVNDRDRLFARGQLLFQPDDALTVRLIADYTKREEACCGAVYINGSVAPANRNLTNPALNPIVRVLQDLDPQRYGQQPFTDPFSRRIYVNQGRSYDGETEDYGFSGQIDYDFGFGTLTSITGYRVYDNFQGSDTDYGPVDILYRAANENGGARRFETFSQELRLQGTAFDDRLDWLVGAYYANEDLTVKDNLRFGTQYGRFATCRLVQAFGFPGSFYAPGAAACLSPTGRAVLSNQVPGVPSPFGAGGAAIVGAFDRLATVNDRGTTTDRYEQNSENYAFFTHNIFEITEGLNFTIGARYTREVKTFDALFGNDNTACPAQQAALRPFLGTPLAAAATGLINLACQGNSTSELNGVAISDRRKESEFTGTAILSYKITPDLLVYGSVARGYKAGGFNLDRSALKAPVEGVGTASVRTTFADFGGAQALVGRLQFDEEINTAFEVGAKYSTGSFSLNVAAFRQEFDNFQLNTFNGSVFLVQNVNSCGTDLNGADRDTAPFVPNAAATGACDPDEVRPGVISQGFEVEASLSPVRNVTVNAGLTYADTFFRNDLVGGESGAPLDPALLRLPGDNLSNAPEIVTTTSLTWTPPLGDTGLSGLFYVDQRTTSDYNTGSDLFPQKEQDGFTLVNARIGIRGPDSRWSIEAWAQNLFDVDYTQVAFNSPFQAVGTGPVAPTSPLAGTFPLAQYPGGTQIFSAFLAEPRTYGLTGRFRF</sequence>
<proteinExistence type="inferred from homology"/>
<feature type="short sequence motif" description="TonB C-terminal box" evidence="13">
    <location>
        <begin position="959"/>
        <end position="976"/>
    </location>
</feature>
<dbReference type="Pfam" id="PF07715">
    <property type="entry name" value="Plug"/>
    <property type="match status" value="1"/>
</dbReference>
<evidence type="ECO:0000256" key="1">
    <source>
        <dbReference type="ARBA" id="ARBA00004571"/>
    </source>
</evidence>
<dbReference type="InterPro" id="IPR012910">
    <property type="entry name" value="Plug_dom"/>
</dbReference>
<comment type="similarity">
    <text evidence="12 14">Belongs to the TonB-dependent receptor family.</text>
</comment>
<evidence type="ECO:0000256" key="8">
    <source>
        <dbReference type="ARBA" id="ARBA00023065"/>
    </source>
</evidence>
<keyword evidence="5 12" id="KW-0812">Transmembrane</keyword>
<keyword evidence="6 16" id="KW-0732">Signal</keyword>
<dbReference type="GO" id="GO:0009279">
    <property type="term" value="C:cell outer membrane"/>
    <property type="evidence" value="ECO:0007669"/>
    <property type="project" value="UniProtKB-SubCell"/>
</dbReference>
<evidence type="ECO:0000256" key="4">
    <source>
        <dbReference type="ARBA" id="ARBA00022496"/>
    </source>
</evidence>
<evidence type="ECO:0000256" key="11">
    <source>
        <dbReference type="ARBA" id="ARBA00023237"/>
    </source>
</evidence>
<keyword evidence="20" id="KW-1185">Reference proteome</keyword>
<evidence type="ECO:0000313" key="19">
    <source>
        <dbReference type="EMBL" id="PAX09278.1"/>
    </source>
</evidence>
<dbReference type="Gene3D" id="2.40.170.20">
    <property type="entry name" value="TonB-dependent receptor, beta-barrel domain"/>
    <property type="match status" value="2"/>
</dbReference>
<name>A0A2A2SJ82_9SPHN</name>
<evidence type="ECO:0000256" key="9">
    <source>
        <dbReference type="ARBA" id="ARBA00023077"/>
    </source>
</evidence>
<evidence type="ECO:0000256" key="12">
    <source>
        <dbReference type="PROSITE-ProRule" id="PRU01360"/>
    </source>
</evidence>
<feature type="chain" id="PRO_5012426358" evidence="16">
    <location>
        <begin position="26"/>
        <end position="976"/>
    </location>
</feature>
<evidence type="ECO:0000313" key="20">
    <source>
        <dbReference type="Proteomes" id="UP000218151"/>
    </source>
</evidence>
<evidence type="ECO:0000256" key="14">
    <source>
        <dbReference type="RuleBase" id="RU003357"/>
    </source>
</evidence>
<comment type="subcellular location">
    <subcellularLocation>
        <location evidence="1 12">Cell outer membrane</location>
        <topology evidence="1 12">Multi-pass membrane protein</topology>
    </subcellularLocation>
</comment>
<keyword evidence="3 12" id="KW-1134">Transmembrane beta strand</keyword>
<evidence type="ECO:0000259" key="17">
    <source>
        <dbReference type="Pfam" id="PF00593"/>
    </source>
</evidence>
<keyword evidence="19" id="KW-0675">Receptor</keyword>
<evidence type="ECO:0000256" key="15">
    <source>
        <dbReference type="SAM" id="MobiDB-lite"/>
    </source>
</evidence>
<feature type="domain" description="TonB-dependent receptor plug" evidence="18">
    <location>
        <begin position="93"/>
        <end position="201"/>
    </location>
</feature>
<dbReference type="PANTHER" id="PTHR32552">
    <property type="entry name" value="FERRICHROME IRON RECEPTOR-RELATED"/>
    <property type="match status" value="1"/>
</dbReference>
<dbReference type="OrthoDB" id="9760333at2"/>
<evidence type="ECO:0000256" key="7">
    <source>
        <dbReference type="ARBA" id="ARBA00023004"/>
    </source>
</evidence>
<feature type="signal peptide" evidence="16">
    <location>
        <begin position="1"/>
        <end position="25"/>
    </location>
</feature>
<keyword evidence="7" id="KW-0408">Iron</keyword>
<evidence type="ECO:0000256" key="10">
    <source>
        <dbReference type="ARBA" id="ARBA00023136"/>
    </source>
</evidence>
<protein>
    <submittedName>
        <fullName evidence="19">TonB-dependent receptor</fullName>
    </submittedName>
</protein>
<feature type="region of interest" description="Disordered" evidence="15">
    <location>
        <begin position="21"/>
        <end position="77"/>
    </location>
</feature>
<dbReference type="GO" id="GO:0006826">
    <property type="term" value="P:iron ion transport"/>
    <property type="evidence" value="ECO:0007669"/>
    <property type="project" value="UniProtKB-KW"/>
</dbReference>
<keyword evidence="11 12" id="KW-0998">Cell outer membrane</keyword>
<evidence type="ECO:0000256" key="13">
    <source>
        <dbReference type="PROSITE-ProRule" id="PRU10144"/>
    </source>
</evidence>
<keyword evidence="2 12" id="KW-0813">Transport</keyword>
<feature type="domain" description="TonB-dependent receptor-like beta-barrel" evidence="17">
    <location>
        <begin position="416"/>
        <end position="914"/>
    </location>
</feature>
<dbReference type="InterPro" id="IPR000531">
    <property type="entry name" value="Beta-barrel_TonB"/>
</dbReference>
<dbReference type="PROSITE" id="PS52016">
    <property type="entry name" value="TONB_DEPENDENT_REC_3"/>
    <property type="match status" value="1"/>
</dbReference>
<dbReference type="PROSITE" id="PS01156">
    <property type="entry name" value="TONB_DEPENDENT_REC_2"/>
    <property type="match status" value="1"/>
</dbReference>
<dbReference type="InterPro" id="IPR010917">
    <property type="entry name" value="TonB_rcpt_CS"/>
</dbReference>
<keyword evidence="9 14" id="KW-0798">TonB box</keyword>
<accession>A0A2A2SJ82</accession>
<organism evidence="19 20">
    <name type="scientific">Sphingomonas lenta</name>
    <dbReference type="NCBI Taxonomy" id="1141887"/>
    <lineage>
        <taxon>Bacteria</taxon>
        <taxon>Pseudomonadati</taxon>
        <taxon>Pseudomonadota</taxon>
        <taxon>Alphaproteobacteria</taxon>
        <taxon>Sphingomonadales</taxon>
        <taxon>Sphingomonadaceae</taxon>
        <taxon>Sphingomonas</taxon>
    </lineage>
</organism>
<keyword evidence="4" id="KW-0410">Iron transport</keyword>
<dbReference type="InterPro" id="IPR039426">
    <property type="entry name" value="TonB-dep_rcpt-like"/>
</dbReference>
<dbReference type="Pfam" id="PF00593">
    <property type="entry name" value="TonB_dep_Rec_b-barrel"/>
    <property type="match status" value="1"/>
</dbReference>
<dbReference type="InterPro" id="IPR036942">
    <property type="entry name" value="Beta-barrel_TonB_sf"/>
</dbReference>
<dbReference type="SUPFAM" id="SSF56935">
    <property type="entry name" value="Porins"/>
    <property type="match status" value="1"/>
</dbReference>
<dbReference type="EMBL" id="NSLI01000001">
    <property type="protein sequence ID" value="PAX09278.1"/>
    <property type="molecule type" value="Genomic_DNA"/>
</dbReference>
<evidence type="ECO:0000256" key="6">
    <source>
        <dbReference type="ARBA" id="ARBA00022729"/>
    </source>
</evidence>
<dbReference type="AlphaFoldDB" id="A0A2A2SJ82"/>
<gene>
    <name evidence="19" type="ORF">CKY28_00495</name>
</gene>
<evidence type="ECO:0000256" key="2">
    <source>
        <dbReference type="ARBA" id="ARBA00022448"/>
    </source>
</evidence>
<comment type="caution">
    <text evidence="19">The sequence shown here is derived from an EMBL/GenBank/DDBJ whole genome shotgun (WGS) entry which is preliminary data.</text>
</comment>
<evidence type="ECO:0000256" key="3">
    <source>
        <dbReference type="ARBA" id="ARBA00022452"/>
    </source>
</evidence>
<evidence type="ECO:0000256" key="16">
    <source>
        <dbReference type="SAM" id="SignalP"/>
    </source>
</evidence>
<keyword evidence="10 12" id="KW-0472">Membrane</keyword>
<dbReference type="Proteomes" id="UP000218151">
    <property type="component" value="Unassembled WGS sequence"/>
</dbReference>
<dbReference type="RefSeq" id="WP_095996384.1">
    <property type="nucleotide sequence ID" value="NZ_NSLI01000001.1"/>
</dbReference>
<dbReference type="PANTHER" id="PTHR32552:SF81">
    <property type="entry name" value="TONB-DEPENDENT OUTER MEMBRANE RECEPTOR"/>
    <property type="match status" value="1"/>
</dbReference>
<feature type="compositionally biased region" description="Polar residues" evidence="15">
    <location>
        <begin position="51"/>
        <end position="77"/>
    </location>
</feature>
<keyword evidence="8" id="KW-0406">Ion transport</keyword>
<evidence type="ECO:0000259" key="18">
    <source>
        <dbReference type="Pfam" id="PF07715"/>
    </source>
</evidence>